<gene>
    <name evidence="1" type="ORF">C3L24_09565</name>
</gene>
<accession>A0A6N4DPA6</accession>
<reference evidence="1 2" key="1">
    <citation type="submission" date="2018-01" db="EMBL/GenBank/DDBJ databases">
        <title>Novel co-symbiosis in the lucinid bivalve Phacoides pectinatus.</title>
        <authorList>
            <person name="Lim S.J."/>
            <person name="Davis B.G."/>
            <person name="Gill D.E."/>
            <person name="Engel A.S."/>
            <person name="Anderson L.C."/>
            <person name="Campbell B.J."/>
        </authorList>
    </citation>
    <scope>NUCLEOTIDE SEQUENCE [LARGE SCALE GENOMIC DNA]</scope>
    <source>
        <strain evidence="1">N3_P5</strain>
    </source>
</reference>
<sequence length="140" mass="15958">MSDLPRKRKHWAKEALQALDLGWELLYKEYPQPNEEQKLELVSFAPMAAGLNRAVDDEALIQEAYLFTYERLSDDLLNRDPEEPVLHSVLFLLAYLDAHISFGLLSERRADEIMAYISEHCEIRGPALPAAQAADYTPKG</sequence>
<organism evidence="1 2">
    <name type="scientific">Candidatus Sedimenticola endophacoides</name>
    <dbReference type="NCBI Taxonomy" id="2548426"/>
    <lineage>
        <taxon>Bacteria</taxon>
        <taxon>Pseudomonadati</taxon>
        <taxon>Pseudomonadota</taxon>
        <taxon>Gammaproteobacteria</taxon>
        <taxon>Chromatiales</taxon>
        <taxon>Sedimenticolaceae</taxon>
        <taxon>Sedimenticola</taxon>
    </lineage>
</organism>
<evidence type="ECO:0000313" key="1">
    <source>
        <dbReference type="EMBL" id="PUE00181.1"/>
    </source>
</evidence>
<dbReference type="EMBL" id="PQCO01000230">
    <property type="protein sequence ID" value="PUE00181.1"/>
    <property type="molecule type" value="Genomic_DNA"/>
</dbReference>
<dbReference type="AlphaFoldDB" id="A0A6N4DPA6"/>
<evidence type="ECO:0000313" key="2">
    <source>
        <dbReference type="Proteomes" id="UP000250928"/>
    </source>
</evidence>
<protein>
    <submittedName>
        <fullName evidence="1">Uncharacterized protein</fullName>
    </submittedName>
</protein>
<name>A0A6N4DPA6_9GAMM</name>
<proteinExistence type="predicted"/>
<dbReference type="Proteomes" id="UP000250928">
    <property type="component" value="Unassembled WGS sequence"/>
</dbReference>
<comment type="caution">
    <text evidence="1">The sequence shown here is derived from an EMBL/GenBank/DDBJ whole genome shotgun (WGS) entry which is preliminary data.</text>
</comment>